<dbReference type="Proteomes" id="UP000271031">
    <property type="component" value="Unassembled WGS sequence"/>
</dbReference>
<dbReference type="OrthoDB" id="2649144at2"/>
<evidence type="ECO:0000256" key="2">
    <source>
        <dbReference type="SAM" id="Phobius"/>
    </source>
</evidence>
<name>A0A3M8D0K0_9BACL</name>
<comment type="caution">
    <text evidence="3">The sequence shown here is derived from an EMBL/GenBank/DDBJ whole genome shotgun (WGS) entry which is preliminary data.</text>
</comment>
<feature type="transmembrane region" description="Helical" evidence="2">
    <location>
        <begin position="12"/>
        <end position="33"/>
    </location>
</feature>
<dbReference type="RefSeq" id="WP_122920679.1">
    <property type="nucleotide sequence ID" value="NZ_RHHQ01000022.1"/>
</dbReference>
<keyword evidence="2" id="KW-0472">Membrane</keyword>
<feature type="coiled-coil region" evidence="1">
    <location>
        <begin position="100"/>
        <end position="127"/>
    </location>
</feature>
<keyword evidence="1" id="KW-0175">Coiled coil</keyword>
<dbReference type="EMBL" id="RHHQ01000022">
    <property type="protein sequence ID" value="RNB81594.1"/>
    <property type="molecule type" value="Genomic_DNA"/>
</dbReference>
<evidence type="ECO:0000313" key="3">
    <source>
        <dbReference type="EMBL" id="RNB81594.1"/>
    </source>
</evidence>
<organism evidence="3 4">
    <name type="scientific">Brevibacillus fluminis</name>
    <dbReference type="NCBI Taxonomy" id="511487"/>
    <lineage>
        <taxon>Bacteria</taxon>
        <taxon>Bacillati</taxon>
        <taxon>Bacillota</taxon>
        <taxon>Bacilli</taxon>
        <taxon>Bacillales</taxon>
        <taxon>Paenibacillaceae</taxon>
        <taxon>Brevibacillus</taxon>
    </lineage>
</organism>
<keyword evidence="2" id="KW-1133">Transmembrane helix</keyword>
<keyword evidence="2" id="KW-0812">Transmembrane</keyword>
<dbReference type="PROSITE" id="PS51257">
    <property type="entry name" value="PROKAR_LIPOPROTEIN"/>
    <property type="match status" value="1"/>
</dbReference>
<gene>
    <name evidence="3" type="ORF">EDM56_25060</name>
</gene>
<reference evidence="3 4" key="1">
    <citation type="submission" date="2018-10" db="EMBL/GenBank/DDBJ databases">
        <title>Phylogenomics of Brevibacillus.</title>
        <authorList>
            <person name="Dunlap C."/>
        </authorList>
    </citation>
    <scope>NUCLEOTIDE SEQUENCE [LARGE SCALE GENOMIC DNA]</scope>
    <source>
        <strain evidence="3 4">JCM 15716</strain>
    </source>
</reference>
<keyword evidence="4" id="KW-1185">Reference proteome</keyword>
<dbReference type="AlphaFoldDB" id="A0A3M8D0K0"/>
<sequence length="309" mass="35100">MSNRLTRSEYLVTYMIIITLACFVGGFFLGAGVMKARIQSDLQASAKAEQEALEKERLLKEQKLYRDQDFIRYYYSITVHIQELKDKHFSTAAQFSGKTKSEQKALMKELQELAQTTRKELEGANIASTSQLLVDSKYAYINSLDAYRAGLDQLLEKLSLGSLTPDDLLTMRNQTGFINQWNAATALQYQAMATWEAVYVTKQQAVPKVQPAQVSPAQWKAYPYHMRNFLAAEALVKSQQFYPFYPEDLTARIDSVLQGETATTFGWKDIDQAARMLEATDAVRLGDFQSMRSQLYPDLKAPEIPTFSK</sequence>
<accession>A0A3M8D0K0</accession>
<evidence type="ECO:0000256" key="1">
    <source>
        <dbReference type="SAM" id="Coils"/>
    </source>
</evidence>
<evidence type="ECO:0000313" key="4">
    <source>
        <dbReference type="Proteomes" id="UP000271031"/>
    </source>
</evidence>
<proteinExistence type="predicted"/>
<protein>
    <submittedName>
        <fullName evidence="3">Uncharacterized protein</fullName>
    </submittedName>
</protein>